<protein>
    <submittedName>
        <fullName evidence="1">Uncharacterized protein</fullName>
    </submittedName>
</protein>
<reference evidence="1 2" key="1">
    <citation type="submission" date="2024-11" db="EMBL/GenBank/DDBJ databases">
        <authorList>
            <person name="Heng Y.C."/>
            <person name="Lim A.C.H."/>
            <person name="Lee J.K.Y."/>
            <person name="Kittelmann S."/>
        </authorList>
    </citation>
    <scope>NUCLEOTIDE SEQUENCE [LARGE SCALE GENOMIC DNA]</scope>
    <source>
        <strain evidence="1 2">WILCCON 0112</strain>
    </source>
</reference>
<gene>
    <name evidence="1" type="ORF">ACJDTP_02695</name>
</gene>
<dbReference type="Proteomes" id="UP001623600">
    <property type="component" value="Unassembled WGS sequence"/>
</dbReference>
<evidence type="ECO:0000313" key="1">
    <source>
        <dbReference type="EMBL" id="MFL0163975.1"/>
    </source>
</evidence>
<sequence length="99" mass="11568">MLQELLYKLQYTLIQKFVNINIEKFDYVQCQELFSQVLSTASYLLPDFYLTTDEVTYKPESNYIMMKFNSSVPLLNGQLLILLNINNFIITGLEVSIIN</sequence>
<dbReference type="RefSeq" id="WP_406760431.1">
    <property type="nucleotide sequence ID" value="NZ_JBJIAB010000002.1"/>
</dbReference>
<dbReference type="EMBL" id="JBJIAB010000002">
    <property type="protein sequence ID" value="MFL0163975.1"/>
    <property type="molecule type" value="Genomic_DNA"/>
</dbReference>
<keyword evidence="2" id="KW-1185">Reference proteome</keyword>
<evidence type="ECO:0000313" key="2">
    <source>
        <dbReference type="Proteomes" id="UP001623600"/>
    </source>
</evidence>
<comment type="caution">
    <text evidence="1">The sequence shown here is derived from an EMBL/GenBank/DDBJ whole genome shotgun (WGS) entry which is preliminary data.</text>
</comment>
<name>A0ABW8S163_9CLOT</name>
<proteinExistence type="predicted"/>
<accession>A0ABW8S163</accession>
<organism evidence="1 2">
    <name type="scientific">Candidatus Clostridium helianthi</name>
    <dbReference type="NCBI Taxonomy" id="3381660"/>
    <lineage>
        <taxon>Bacteria</taxon>
        <taxon>Bacillati</taxon>
        <taxon>Bacillota</taxon>
        <taxon>Clostridia</taxon>
        <taxon>Eubacteriales</taxon>
        <taxon>Clostridiaceae</taxon>
        <taxon>Clostridium</taxon>
    </lineage>
</organism>